<sequence length="57" mass="7147">MYEDYSNELRIFPDKRQIPDHRPKTFILFPFELHEKMREPFEDKEADADRLQWCMRS</sequence>
<organism evidence="1">
    <name type="scientific">marine sediment metagenome</name>
    <dbReference type="NCBI Taxonomy" id="412755"/>
    <lineage>
        <taxon>unclassified sequences</taxon>
        <taxon>metagenomes</taxon>
        <taxon>ecological metagenomes</taxon>
    </lineage>
</organism>
<feature type="non-terminal residue" evidence="1">
    <location>
        <position position="57"/>
    </location>
</feature>
<reference evidence="1" key="1">
    <citation type="journal article" date="2015" name="Nature">
        <title>Complex archaea that bridge the gap between prokaryotes and eukaryotes.</title>
        <authorList>
            <person name="Spang A."/>
            <person name="Saw J.H."/>
            <person name="Jorgensen S.L."/>
            <person name="Zaremba-Niedzwiedzka K."/>
            <person name="Martijn J."/>
            <person name="Lind A.E."/>
            <person name="van Eijk R."/>
            <person name="Schleper C."/>
            <person name="Guy L."/>
            <person name="Ettema T.J."/>
        </authorList>
    </citation>
    <scope>NUCLEOTIDE SEQUENCE</scope>
</reference>
<name>A0A0F9AHS7_9ZZZZ</name>
<dbReference type="EMBL" id="LAZR01054670">
    <property type="protein sequence ID" value="KKK78049.1"/>
    <property type="molecule type" value="Genomic_DNA"/>
</dbReference>
<accession>A0A0F9AHS7</accession>
<proteinExistence type="predicted"/>
<evidence type="ECO:0000313" key="1">
    <source>
        <dbReference type="EMBL" id="KKK78049.1"/>
    </source>
</evidence>
<dbReference type="AlphaFoldDB" id="A0A0F9AHS7"/>
<protein>
    <submittedName>
        <fullName evidence="1">Uncharacterized protein</fullName>
    </submittedName>
</protein>
<gene>
    <name evidence="1" type="ORF">LCGC14_2847450</name>
</gene>
<comment type="caution">
    <text evidence="1">The sequence shown here is derived from an EMBL/GenBank/DDBJ whole genome shotgun (WGS) entry which is preliminary data.</text>
</comment>